<keyword evidence="2 3" id="KW-0175">Coiled coil</keyword>
<comment type="similarity">
    <text evidence="1">Belongs to the WEB family.</text>
</comment>
<keyword evidence="5" id="KW-1185">Reference proteome</keyword>
<sequence length="227" mass="25833">MVHKTWQNATDSPYPKKTVVTEIDSSPPFQSVKDAIAQFDEVSISEEKPAVKKAKPHSAERVFAQEAQLHLAQKELSKWKEQLKDEETTKAEALVELENAKRTVHDFTQKLKACGESRKLETKVNEAARSQAKQFDKTNSGEPDGINVSWKEELETAVKRYASVVIELVHAKHELWKMRHEYNSAFEARVSSFKKVEEDDDVMNMNTENASELFKEISAVQQLEGIS</sequence>
<dbReference type="PANTHER" id="PTHR32054">
    <property type="entry name" value="HEAVY CHAIN, PUTATIVE, EXPRESSED-RELATED-RELATED"/>
    <property type="match status" value="1"/>
</dbReference>
<evidence type="ECO:0000313" key="4">
    <source>
        <dbReference type="EMBL" id="KAK4278283.1"/>
    </source>
</evidence>
<name>A0AAE1TAK0_9FABA</name>
<dbReference type="GO" id="GO:0009904">
    <property type="term" value="P:chloroplast accumulation movement"/>
    <property type="evidence" value="ECO:0007669"/>
    <property type="project" value="TreeGrafter"/>
</dbReference>
<dbReference type="AlphaFoldDB" id="A0AAE1TAK0"/>
<dbReference type="GO" id="GO:0009903">
    <property type="term" value="P:chloroplast avoidance movement"/>
    <property type="evidence" value="ECO:0007669"/>
    <property type="project" value="TreeGrafter"/>
</dbReference>
<reference evidence="4" key="1">
    <citation type="submission" date="2023-10" db="EMBL/GenBank/DDBJ databases">
        <title>Chromosome-level genome of the transformable northern wattle, Acacia crassicarpa.</title>
        <authorList>
            <person name="Massaro I."/>
            <person name="Sinha N.R."/>
            <person name="Poethig S."/>
            <person name="Leichty A.R."/>
        </authorList>
    </citation>
    <scope>NUCLEOTIDE SEQUENCE</scope>
    <source>
        <strain evidence="4">Acra3RX</strain>
        <tissue evidence="4">Leaf</tissue>
    </source>
</reference>
<protein>
    <submittedName>
        <fullName evidence="4">Uncharacterized protein</fullName>
    </submittedName>
</protein>
<dbReference type="GO" id="GO:0005829">
    <property type="term" value="C:cytosol"/>
    <property type="evidence" value="ECO:0007669"/>
    <property type="project" value="TreeGrafter"/>
</dbReference>
<comment type="caution">
    <text evidence="4">The sequence shown here is derived from an EMBL/GenBank/DDBJ whole genome shotgun (WGS) entry which is preliminary data.</text>
</comment>
<feature type="coiled-coil region" evidence="3">
    <location>
        <begin position="69"/>
        <end position="110"/>
    </location>
</feature>
<dbReference type="PANTHER" id="PTHR32054:SF3">
    <property type="entry name" value="HEAVY CHAIN, PUTATIVE, EXPRESSED-RELATED"/>
    <property type="match status" value="1"/>
</dbReference>
<organism evidence="4 5">
    <name type="scientific">Acacia crassicarpa</name>
    <name type="common">northern wattle</name>
    <dbReference type="NCBI Taxonomy" id="499986"/>
    <lineage>
        <taxon>Eukaryota</taxon>
        <taxon>Viridiplantae</taxon>
        <taxon>Streptophyta</taxon>
        <taxon>Embryophyta</taxon>
        <taxon>Tracheophyta</taxon>
        <taxon>Spermatophyta</taxon>
        <taxon>Magnoliopsida</taxon>
        <taxon>eudicotyledons</taxon>
        <taxon>Gunneridae</taxon>
        <taxon>Pentapetalae</taxon>
        <taxon>rosids</taxon>
        <taxon>fabids</taxon>
        <taxon>Fabales</taxon>
        <taxon>Fabaceae</taxon>
        <taxon>Caesalpinioideae</taxon>
        <taxon>mimosoid clade</taxon>
        <taxon>Acacieae</taxon>
        <taxon>Acacia</taxon>
    </lineage>
</organism>
<accession>A0AAE1TAK0</accession>
<evidence type="ECO:0000256" key="3">
    <source>
        <dbReference type="SAM" id="Coils"/>
    </source>
</evidence>
<gene>
    <name evidence="4" type="ORF">QN277_016148</name>
</gene>
<dbReference type="EMBL" id="JAWXYG010000003">
    <property type="protein sequence ID" value="KAK4278283.1"/>
    <property type="molecule type" value="Genomic_DNA"/>
</dbReference>
<evidence type="ECO:0000256" key="2">
    <source>
        <dbReference type="ARBA" id="ARBA00023054"/>
    </source>
</evidence>
<evidence type="ECO:0000256" key="1">
    <source>
        <dbReference type="ARBA" id="ARBA00005485"/>
    </source>
</evidence>
<dbReference type="Pfam" id="PF05701">
    <property type="entry name" value="WEMBL"/>
    <property type="match status" value="1"/>
</dbReference>
<dbReference type="InterPro" id="IPR008545">
    <property type="entry name" value="Web"/>
</dbReference>
<evidence type="ECO:0000313" key="5">
    <source>
        <dbReference type="Proteomes" id="UP001293593"/>
    </source>
</evidence>
<dbReference type="Proteomes" id="UP001293593">
    <property type="component" value="Unassembled WGS sequence"/>
</dbReference>
<proteinExistence type="inferred from homology"/>